<accession>A0A430FVS6</accession>
<evidence type="ECO:0000313" key="3">
    <source>
        <dbReference type="Proteomes" id="UP000287470"/>
    </source>
</evidence>
<feature type="transmembrane region" description="Helical" evidence="1">
    <location>
        <begin position="108"/>
        <end position="129"/>
    </location>
</feature>
<dbReference type="Proteomes" id="UP000287470">
    <property type="component" value="Unassembled WGS sequence"/>
</dbReference>
<protein>
    <submittedName>
        <fullName evidence="2">Uncharacterized protein</fullName>
    </submittedName>
</protein>
<feature type="transmembrane region" description="Helical" evidence="1">
    <location>
        <begin position="272"/>
        <end position="290"/>
    </location>
</feature>
<feature type="transmembrane region" description="Helical" evidence="1">
    <location>
        <begin position="244"/>
        <end position="260"/>
    </location>
</feature>
<reference evidence="2 3" key="1">
    <citation type="submission" date="2018-09" db="EMBL/GenBank/DDBJ databases">
        <title>Characterization of the phylogenetic diversity of five novel species belonging to the genus Bifidobacterium.</title>
        <authorList>
            <person name="Lugli G.A."/>
            <person name="Duranti S."/>
            <person name="Milani C."/>
        </authorList>
    </citation>
    <scope>NUCLEOTIDE SEQUENCE [LARGE SCALE GENOMIC DNA]</scope>
    <source>
        <strain evidence="2 3">2033B</strain>
    </source>
</reference>
<proteinExistence type="predicted"/>
<feature type="transmembrane region" description="Helical" evidence="1">
    <location>
        <begin position="190"/>
        <end position="211"/>
    </location>
</feature>
<keyword evidence="1" id="KW-1133">Transmembrane helix</keyword>
<feature type="transmembrane region" description="Helical" evidence="1">
    <location>
        <begin position="429"/>
        <end position="452"/>
    </location>
</feature>
<keyword evidence="3" id="KW-1185">Reference proteome</keyword>
<name>A0A430FVS6_9BIFI</name>
<feature type="transmembrane region" description="Helical" evidence="1">
    <location>
        <begin position="32"/>
        <end position="48"/>
    </location>
</feature>
<feature type="transmembrane region" description="Helical" evidence="1">
    <location>
        <begin position="54"/>
        <end position="71"/>
    </location>
</feature>
<feature type="transmembrane region" description="Helical" evidence="1">
    <location>
        <begin position="141"/>
        <end position="161"/>
    </location>
</feature>
<organism evidence="2 3">
    <name type="scientific">Bifidobacterium samirii</name>
    <dbReference type="NCBI Taxonomy" id="2306974"/>
    <lineage>
        <taxon>Bacteria</taxon>
        <taxon>Bacillati</taxon>
        <taxon>Actinomycetota</taxon>
        <taxon>Actinomycetes</taxon>
        <taxon>Bifidobacteriales</taxon>
        <taxon>Bifidobacteriaceae</taxon>
        <taxon>Bifidobacterium</taxon>
    </lineage>
</organism>
<evidence type="ECO:0000256" key="1">
    <source>
        <dbReference type="SAM" id="Phobius"/>
    </source>
</evidence>
<feature type="transmembrane region" description="Helical" evidence="1">
    <location>
        <begin position="83"/>
        <end position="102"/>
    </location>
</feature>
<feature type="transmembrane region" description="Helical" evidence="1">
    <location>
        <begin position="218"/>
        <end position="238"/>
    </location>
</feature>
<keyword evidence="1" id="KW-0812">Transmembrane</keyword>
<keyword evidence="1" id="KW-0472">Membrane</keyword>
<feature type="transmembrane region" description="Helical" evidence="1">
    <location>
        <begin position="387"/>
        <end position="408"/>
    </location>
</feature>
<sequence length="471" mass="51895">MRSFIMTSVARTSIGRDRTFTVKDYIRDRSDWLWYAALALLPVDGTVFGVRMAYWSPIAPLLFLAYAVCNGRRSLALVRRHPALIGLPLVCLAVSGFGWLTVGAHPSHAVLSLLALLCASATFVSFALAWSVKRLPLRASVSVVTAAYGVAFAFGVFTWLIQPGHLDIVFLRNPLMNLYLRQYFVVRPQFLFAEPSYIGVHVFGVLLPLFWLSRDRRLPWLIGVFALGSVAMGCGVRIVLDCIVAAVVCLVMMVPWRGTVRRLRRRPRMMAAVVAGFVALCGAAAAMMAAQPRIRSILSHGLLSGDVSMSARLFRSLAPMVAALRDPWHLLFGFGAGNVGEAMARGYAEASAWYTTHGGMMTGEIAQLADPYAPVANRAGNVFTMDAYVSFITEFGLMPFVVACMLIVRAMVRGCAIRRTSTCADGGTVKFLCCWLLLLTYLYAQFEAYAFYALPLFLWYLHYGPQTMQSA</sequence>
<gene>
    <name evidence="2" type="ORF">D2E24_0413</name>
</gene>
<dbReference type="EMBL" id="QXGK01000003">
    <property type="protein sequence ID" value="RSX58053.1"/>
    <property type="molecule type" value="Genomic_DNA"/>
</dbReference>
<evidence type="ECO:0000313" key="2">
    <source>
        <dbReference type="EMBL" id="RSX58053.1"/>
    </source>
</evidence>
<dbReference type="AlphaFoldDB" id="A0A430FVS6"/>
<comment type="caution">
    <text evidence="2">The sequence shown here is derived from an EMBL/GenBank/DDBJ whole genome shotgun (WGS) entry which is preliminary data.</text>
</comment>